<name>A0A8J2J5T4_9HEXA</name>
<keyword evidence="2" id="KW-1185">Reference proteome</keyword>
<evidence type="ECO:0000313" key="2">
    <source>
        <dbReference type="Proteomes" id="UP000708208"/>
    </source>
</evidence>
<organism evidence="1 2">
    <name type="scientific">Allacma fusca</name>
    <dbReference type="NCBI Taxonomy" id="39272"/>
    <lineage>
        <taxon>Eukaryota</taxon>
        <taxon>Metazoa</taxon>
        <taxon>Ecdysozoa</taxon>
        <taxon>Arthropoda</taxon>
        <taxon>Hexapoda</taxon>
        <taxon>Collembola</taxon>
        <taxon>Symphypleona</taxon>
        <taxon>Sminthuridae</taxon>
        <taxon>Allacma</taxon>
    </lineage>
</organism>
<sequence length="127" mass="14484">MASLGSCGITIDPDDIDKTYRFGRAQNDRNIKIKFTKEYTANTNVRGSRELAKKSFEVMEDLTKEKSHNRYLIREFIRNDRAVGKTVTRKGNLAVIEGVKYQAVNGTILQIIQSAAGRPRTRFVHYT</sequence>
<comment type="caution">
    <text evidence="1">The sequence shown here is derived from an EMBL/GenBank/DDBJ whole genome shotgun (WGS) entry which is preliminary data.</text>
</comment>
<dbReference type="Proteomes" id="UP000708208">
    <property type="component" value="Unassembled WGS sequence"/>
</dbReference>
<dbReference type="AlphaFoldDB" id="A0A8J2J5T4"/>
<dbReference type="EMBL" id="CAJVCH010006002">
    <property type="protein sequence ID" value="CAG7659253.1"/>
    <property type="molecule type" value="Genomic_DNA"/>
</dbReference>
<reference evidence="1" key="1">
    <citation type="submission" date="2021-06" db="EMBL/GenBank/DDBJ databases">
        <authorList>
            <person name="Hodson N. C."/>
            <person name="Mongue J. A."/>
            <person name="Jaron S. K."/>
        </authorList>
    </citation>
    <scope>NUCLEOTIDE SEQUENCE</scope>
</reference>
<proteinExistence type="predicted"/>
<protein>
    <submittedName>
        <fullName evidence="1">Uncharacterized protein</fullName>
    </submittedName>
</protein>
<accession>A0A8J2J5T4</accession>
<gene>
    <name evidence="1" type="ORF">AFUS01_LOCUS1082</name>
</gene>
<evidence type="ECO:0000313" key="1">
    <source>
        <dbReference type="EMBL" id="CAG7659253.1"/>
    </source>
</evidence>